<keyword evidence="3" id="KW-1133">Transmembrane helix</keyword>
<dbReference type="Pfam" id="PF07891">
    <property type="entry name" value="DUF1666"/>
    <property type="match status" value="1"/>
</dbReference>
<dbReference type="PANTHER" id="PTHR46741">
    <property type="entry name" value="OS09G0413600 PROTEIN"/>
    <property type="match status" value="1"/>
</dbReference>
<sequence length="825" mass="94889">MFRFGSSFWPMVCNYMFYVFGFISRYFFRFDGDENSRKIDSDCRVVQSQQDVWNCFEELEPDGFGKKEKSEVGLRVQPSTGEDFYGSNGETECSVFTETASTSSTSKYQFMSGKHVSGFMEEPTAMSFTFQKFYVGSDDDSISNSTILDSSCSTNKDFNLEAVAINQQKTEDSAERLGSGEVLEEQEQEQVTCTGHGPSVIYEEGEGNGLVNNFLGKHDSSGLSVISEKGEREDLENNFLGKHESSDEVRFLSENSFFSLESEPGSINDVKVSITHKVDSIEEILSQRIGKGSERETCVATEDKKAESREEIELEHETFVATNDKKAELREDIGLEPEICISTDEKAAELREEIPCSAEIHSSGSSVSDPEAVSEDDYIELEPHSGVFNEQNSSGKDFGKAEDKHEPKDLVHREETKPMDNLEKSEEPRLQEKSSNSDSDDEFEFEFLKEHQDLIQQLKMEIKNVKARGLPTILEESESPKVVEDLKPLKIDRKLEHKDRMEEIQNFYKSYAEKMRKLDILNNQSMHALGLLRLKDPVQLNSTRKTSAPAIKSILSWNLRTSKVGNHEADPAQKFIRELYRDLEMVYVGQVCLSWEILYWQYGKAQELQDYDSHGSRQYNRVAGEYQQFQVLLRRFIENGPFQGPRIQNYVENRCILRNHFLQVPAIRDDYLKDKKSTDAEGEYVISIAMLTEIIEESMRIFWEFLRADKDEANVITKGTQVDLEDPAALELLMEVQRNLQKKERKLKELLRSRNCIVKKFQKHQEYSLHRALLFVQVEVKLVSRVLSMSRLTADQLVWCHKKLKQIDFVNNRIHMEPSFSLFPC</sequence>
<dbReference type="PANTHER" id="PTHR46741:SF4">
    <property type="entry name" value="FINGER FYVE DOMAIN PROTEIN, PUTATIVE (DUF1666)-RELATED"/>
    <property type="match status" value="1"/>
</dbReference>
<feature type="transmembrane region" description="Helical" evidence="3">
    <location>
        <begin position="6"/>
        <end position="28"/>
    </location>
</feature>
<evidence type="ECO:0000256" key="2">
    <source>
        <dbReference type="SAM" id="MobiDB-lite"/>
    </source>
</evidence>
<evidence type="ECO:0000313" key="4">
    <source>
        <dbReference type="EMBL" id="KAK9276899.1"/>
    </source>
</evidence>
<evidence type="ECO:0000313" key="5">
    <source>
        <dbReference type="Proteomes" id="UP001415857"/>
    </source>
</evidence>
<keyword evidence="5" id="KW-1185">Reference proteome</keyword>
<organism evidence="4 5">
    <name type="scientific">Liquidambar formosana</name>
    <name type="common">Formosan gum</name>
    <dbReference type="NCBI Taxonomy" id="63359"/>
    <lineage>
        <taxon>Eukaryota</taxon>
        <taxon>Viridiplantae</taxon>
        <taxon>Streptophyta</taxon>
        <taxon>Embryophyta</taxon>
        <taxon>Tracheophyta</taxon>
        <taxon>Spermatophyta</taxon>
        <taxon>Magnoliopsida</taxon>
        <taxon>eudicotyledons</taxon>
        <taxon>Gunneridae</taxon>
        <taxon>Pentapetalae</taxon>
        <taxon>Saxifragales</taxon>
        <taxon>Altingiaceae</taxon>
        <taxon>Liquidambar</taxon>
    </lineage>
</organism>
<keyword evidence="3" id="KW-0472">Membrane</keyword>
<keyword evidence="3" id="KW-0812">Transmembrane</keyword>
<evidence type="ECO:0008006" key="6">
    <source>
        <dbReference type="Google" id="ProtNLM"/>
    </source>
</evidence>
<comment type="caution">
    <text evidence="4">The sequence shown here is derived from an EMBL/GenBank/DDBJ whole genome shotgun (WGS) entry which is preliminary data.</text>
</comment>
<dbReference type="AlphaFoldDB" id="A0AAP0RFX1"/>
<feature type="region of interest" description="Disordered" evidence="2">
    <location>
        <begin position="384"/>
        <end position="441"/>
    </location>
</feature>
<reference evidence="4 5" key="1">
    <citation type="journal article" date="2024" name="Plant J.">
        <title>Genome sequences and population genomics reveal climatic adaptation and genomic divergence between two closely related sweetgum species.</title>
        <authorList>
            <person name="Xu W.Q."/>
            <person name="Ren C.Q."/>
            <person name="Zhang X.Y."/>
            <person name="Comes H.P."/>
            <person name="Liu X.H."/>
            <person name="Li Y.G."/>
            <person name="Kettle C.J."/>
            <person name="Jalonen R."/>
            <person name="Gaisberger H."/>
            <person name="Ma Y.Z."/>
            <person name="Qiu Y.X."/>
        </authorList>
    </citation>
    <scope>NUCLEOTIDE SEQUENCE [LARGE SCALE GENOMIC DNA]</scope>
    <source>
        <strain evidence="4">Hangzhou</strain>
    </source>
</reference>
<dbReference type="InterPro" id="IPR012870">
    <property type="entry name" value="DUF1666"/>
</dbReference>
<feature type="compositionally biased region" description="Basic and acidic residues" evidence="2">
    <location>
        <begin position="397"/>
        <end position="432"/>
    </location>
</feature>
<accession>A0AAP0RFX1</accession>
<gene>
    <name evidence="4" type="ORF">L1049_006436</name>
</gene>
<evidence type="ECO:0000256" key="1">
    <source>
        <dbReference type="SAM" id="Coils"/>
    </source>
</evidence>
<proteinExistence type="predicted"/>
<evidence type="ECO:0000256" key="3">
    <source>
        <dbReference type="SAM" id="Phobius"/>
    </source>
</evidence>
<protein>
    <recommendedName>
        <fullName evidence="6">Ribosomal protein L34Ae</fullName>
    </recommendedName>
</protein>
<dbReference type="Proteomes" id="UP001415857">
    <property type="component" value="Unassembled WGS sequence"/>
</dbReference>
<keyword evidence="1" id="KW-0175">Coiled coil</keyword>
<name>A0AAP0RFX1_LIQFO</name>
<dbReference type="EMBL" id="JBBPBK010000010">
    <property type="protein sequence ID" value="KAK9276899.1"/>
    <property type="molecule type" value="Genomic_DNA"/>
</dbReference>
<feature type="coiled-coil region" evidence="1">
    <location>
        <begin position="733"/>
        <end position="760"/>
    </location>
</feature>